<feature type="domain" description="BSD" evidence="2">
    <location>
        <begin position="274"/>
        <end position="329"/>
    </location>
</feature>
<dbReference type="Gene3D" id="6.10.140.1200">
    <property type="match status" value="1"/>
</dbReference>
<evidence type="ECO:0000313" key="3">
    <source>
        <dbReference type="EMBL" id="EFJ49065.1"/>
    </source>
</evidence>
<evidence type="ECO:0000259" key="2">
    <source>
        <dbReference type="PROSITE" id="PS50858"/>
    </source>
</evidence>
<organism evidence="4">
    <name type="scientific">Volvox carteri f. nagariensis</name>
    <dbReference type="NCBI Taxonomy" id="3068"/>
    <lineage>
        <taxon>Eukaryota</taxon>
        <taxon>Viridiplantae</taxon>
        <taxon>Chlorophyta</taxon>
        <taxon>core chlorophytes</taxon>
        <taxon>Chlorophyceae</taxon>
        <taxon>CS clade</taxon>
        <taxon>Chlamydomonadales</taxon>
        <taxon>Volvocaceae</taxon>
        <taxon>Volvox</taxon>
    </lineage>
</organism>
<dbReference type="RefSeq" id="XP_002949962.1">
    <property type="nucleotide sequence ID" value="XM_002949916.1"/>
</dbReference>
<dbReference type="FunCoup" id="D8TU17">
    <property type="interactions" value="1729"/>
</dbReference>
<gene>
    <name evidence="3" type="ORF">VOLCADRAFT_90312</name>
</gene>
<dbReference type="InterPro" id="IPR027079">
    <property type="entry name" value="Tfb1/GTF2H1"/>
</dbReference>
<dbReference type="GO" id="GO:0000439">
    <property type="term" value="C:transcription factor TFIIH core complex"/>
    <property type="evidence" value="ECO:0007669"/>
    <property type="project" value="InterPro"/>
</dbReference>
<feature type="compositionally biased region" description="Gly residues" evidence="1">
    <location>
        <begin position="554"/>
        <end position="580"/>
    </location>
</feature>
<dbReference type="EMBL" id="GL378337">
    <property type="protein sequence ID" value="EFJ49065.1"/>
    <property type="molecule type" value="Genomic_DNA"/>
</dbReference>
<reference evidence="3 4" key="1">
    <citation type="journal article" date="2010" name="Science">
        <title>Genomic analysis of organismal complexity in the multicellular green alga Volvox carteri.</title>
        <authorList>
            <person name="Prochnik S.E."/>
            <person name="Umen J."/>
            <person name="Nedelcu A.M."/>
            <person name="Hallmann A."/>
            <person name="Miller S.M."/>
            <person name="Nishii I."/>
            <person name="Ferris P."/>
            <person name="Kuo A."/>
            <person name="Mitros T."/>
            <person name="Fritz-Laylin L.K."/>
            <person name="Hellsten U."/>
            <person name="Chapman J."/>
            <person name="Simakov O."/>
            <person name="Rensing S.A."/>
            <person name="Terry A."/>
            <person name="Pangilinan J."/>
            <person name="Kapitonov V."/>
            <person name="Jurka J."/>
            <person name="Salamov A."/>
            <person name="Shapiro H."/>
            <person name="Schmutz J."/>
            <person name="Grimwood J."/>
            <person name="Lindquist E."/>
            <person name="Lucas S."/>
            <person name="Grigoriev I.V."/>
            <person name="Schmitt R."/>
            <person name="Kirk D."/>
            <person name="Rokhsar D.S."/>
        </authorList>
    </citation>
    <scope>NUCLEOTIDE SEQUENCE [LARGE SCALE GENOMIC DNA]</scope>
    <source>
        <strain evidence="4">f. Nagariensis / Eve</strain>
    </source>
</reference>
<dbReference type="Proteomes" id="UP000001058">
    <property type="component" value="Unassembled WGS sequence"/>
</dbReference>
<accession>D8TU17</accession>
<feature type="region of interest" description="Disordered" evidence="1">
    <location>
        <begin position="550"/>
        <end position="580"/>
    </location>
</feature>
<evidence type="ECO:0000256" key="1">
    <source>
        <dbReference type="SAM" id="MobiDB-lite"/>
    </source>
</evidence>
<dbReference type="InParanoid" id="D8TU17"/>
<name>D8TU17_VOLCA</name>
<dbReference type="GO" id="GO:0006289">
    <property type="term" value="P:nucleotide-excision repair"/>
    <property type="evidence" value="ECO:0007669"/>
    <property type="project" value="InterPro"/>
</dbReference>
<dbReference type="InterPro" id="IPR035925">
    <property type="entry name" value="BSD_dom_sf"/>
</dbReference>
<dbReference type="KEGG" id="vcn:VOLCADRAFT_90312"/>
<dbReference type="GeneID" id="9619028"/>
<dbReference type="InterPro" id="IPR005607">
    <property type="entry name" value="BSD_dom"/>
</dbReference>
<dbReference type="PROSITE" id="PS50858">
    <property type="entry name" value="BSD"/>
    <property type="match status" value="1"/>
</dbReference>
<proteinExistence type="predicted"/>
<feature type="region of interest" description="Disordered" evidence="1">
    <location>
        <begin position="459"/>
        <end position="537"/>
    </location>
</feature>
<dbReference type="OrthoDB" id="360521at2759"/>
<dbReference type="SMART" id="SM00751">
    <property type="entry name" value="BSD"/>
    <property type="match status" value="1"/>
</dbReference>
<dbReference type="SUPFAM" id="SSF140383">
    <property type="entry name" value="BSD domain-like"/>
    <property type="match status" value="2"/>
</dbReference>
<dbReference type="eggNOG" id="KOG2074">
    <property type="taxonomic scope" value="Eukaryota"/>
</dbReference>
<evidence type="ECO:0000313" key="4">
    <source>
        <dbReference type="Proteomes" id="UP000001058"/>
    </source>
</evidence>
<dbReference type="STRING" id="3068.D8TU17"/>
<feature type="compositionally biased region" description="Gly residues" evidence="1">
    <location>
        <begin position="164"/>
        <end position="184"/>
    </location>
</feature>
<dbReference type="PANTHER" id="PTHR12856">
    <property type="entry name" value="TRANSCRIPTION INITIATION FACTOR IIH-RELATED"/>
    <property type="match status" value="1"/>
</dbReference>
<keyword evidence="4" id="KW-1185">Reference proteome</keyword>
<sequence length="1036" mass="108973">MGRNDLPPPHSALPRTFGSELPELHCKGAGGRAVVASSHWTPPPVGASDLDVYHHRSFTRLWFVFPPPTHPRQLCHPAPTFTYSLPFPPSHSSGTTPENETDNQRAKDKPLVRITVATSSPQQAQGPAQHHYVFQFESVADRDAALDVLTKVIAALAGGGAGGTANGGGAAAAAGTGGGGGGAPGENPAVAGGFSRQQRQQMLARDGDLRALWEELVGGGVLSEGDFWGGVASRLAASQPPSAAAWGTSASGVAPAGSGAMVGRRRVGLSNILQRVEAEVDGRHQRVLRVAQIFAEQPAVLRAYRDHVPHRMSEEDFWRRYVRHEMHKESKRKARAEGLNPAAAAASVVDDAGGDIFREAAVAVAAEAAARPGAASAHRQRVDPSLDLTASEGEKYQGFGLAHAATREPELDSERLRVASIHPDALLGGGLEEPDDLAAAINRHGEVVLQVSRHLPGWRPSCGGNHRHLQPPPPPSPPPLPDSGTRQQRRQRQGPQGRGGDGAADDGVQQPQRRRRHSAGLYDLHEPPRPQLDSLSIADPRRYFERVKDAFGAGDDGGGGGGGGGGGLGPGPLRGPHGPGGLKGVATVLSYVSPGALPLVPLDPAAAEGALLEATPLARAMAEDEAAVLVMAPISSESKEILDATRTGTTQVVGGAVPAVPPCPDPAGTLAFLRRTVLAANEACRHFWRNLPANTPARRDKAGRLAKLLEVKRSEVEALNDRARGVEGRFIRQLLKPPMEMLLAALVRSPRQCGQLSFPGEWGQLSSQPLMVLVLLDCAGWAPGIKKPQGAEATQDEPGIIAIKLPSPSQLWATGDNAVWTAVRRQYSNAVAAVGSSGKSHKAAYPSLDRWYLLELSPCLQPPQPPPGSGGREGGGSTLHTGCEGVTRHITRQQLEKLVEWKLARGQWRPRLLSYAREQPEGAVEAASAKALATMRDYLPPHAAADAATSAAASATTAKQHCDTALRTAVEALTALKGVGPATASALLSAACPYVPYMGDEALATCLPAGRQSDYSIKASASEARNEVREAPWSPM</sequence>
<feature type="compositionally biased region" description="Pro residues" evidence="1">
    <location>
        <begin position="470"/>
        <end position="481"/>
    </location>
</feature>
<feature type="region of interest" description="Disordered" evidence="1">
    <location>
        <begin position="164"/>
        <end position="198"/>
    </location>
</feature>
<dbReference type="AlphaFoldDB" id="D8TU17"/>
<protein>
    <recommendedName>
        <fullName evidence="2">BSD domain-containing protein</fullName>
    </recommendedName>
</protein>
<dbReference type="Pfam" id="PF03909">
    <property type="entry name" value="BSD"/>
    <property type="match status" value="1"/>
</dbReference>
<feature type="region of interest" description="Disordered" evidence="1">
    <location>
        <begin position="86"/>
        <end position="108"/>
    </location>
</feature>
<dbReference type="GO" id="GO:0006351">
    <property type="term" value="P:DNA-templated transcription"/>
    <property type="evidence" value="ECO:0007669"/>
    <property type="project" value="InterPro"/>
</dbReference>